<dbReference type="EMBL" id="JAHQIW010001574">
    <property type="protein sequence ID" value="KAJ1352985.1"/>
    <property type="molecule type" value="Genomic_DNA"/>
</dbReference>
<accession>A0AAD5M8A5</accession>
<keyword evidence="2" id="KW-1185">Reference proteome</keyword>
<gene>
    <name evidence="1" type="ORF">KIN20_009522</name>
</gene>
<evidence type="ECO:0000313" key="1">
    <source>
        <dbReference type="EMBL" id="KAJ1352985.1"/>
    </source>
</evidence>
<reference evidence="1" key="1">
    <citation type="submission" date="2021-06" db="EMBL/GenBank/DDBJ databases">
        <title>Parelaphostrongylus tenuis whole genome reference sequence.</title>
        <authorList>
            <person name="Garwood T.J."/>
            <person name="Larsen P.A."/>
            <person name="Fountain-Jones N.M."/>
            <person name="Garbe J.R."/>
            <person name="Macchietto M.G."/>
            <person name="Kania S.A."/>
            <person name="Gerhold R.W."/>
            <person name="Richards J.E."/>
            <person name="Wolf T.M."/>
        </authorList>
    </citation>
    <scope>NUCLEOTIDE SEQUENCE</scope>
    <source>
        <strain evidence="1">MNPRO001-30</strain>
        <tissue evidence="1">Meninges</tissue>
    </source>
</reference>
<name>A0AAD5M8A5_PARTN</name>
<proteinExistence type="predicted"/>
<dbReference type="AlphaFoldDB" id="A0AAD5M8A5"/>
<organism evidence="1 2">
    <name type="scientific">Parelaphostrongylus tenuis</name>
    <name type="common">Meningeal worm</name>
    <dbReference type="NCBI Taxonomy" id="148309"/>
    <lineage>
        <taxon>Eukaryota</taxon>
        <taxon>Metazoa</taxon>
        <taxon>Ecdysozoa</taxon>
        <taxon>Nematoda</taxon>
        <taxon>Chromadorea</taxon>
        <taxon>Rhabditida</taxon>
        <taxon>Rhabditina</taxon>
        <taxon>Rhabditomorpha</taxon>
        <taxon>Strongyloidea</taxon>
        <taxon>Metastrongylidae</taxon>
        <taxon>Parelaphostrongylus</taxon>
    </lineage>
</organism>
<comment type="caution">
    <text evidence="1">The sequence shown here is derived from an EMBL/GenBank/DDBJ whole genome shotgun (WGS) entry which is preliminary data.</text>
</comment>
<evidence type="ECO:0000313" key="2">
    <source>
        <dbReference type="Proteomes" id="UP001196413"/>
    </source>
</evidence>
<sequence>MTFAPANVRDVSKKRFVVFINMIVIKIYCGRWSNAFTFFRIAVKQINCPHPRALRWCKSKRDREFKMGRGAAKTTLNIDAFGPRECQRKTMTN</sequence>
<protein>
    <submittedName>
        <fullName evidence="1">Uncharacterized protein</fullName>
    </submittedName>
</protein>
<dbReference type="Proteomes" id="UP001196413">
    <property type="component" value="Unassembled WGS sequence"/>
</dbReference>